<gene>
    <name evidence="2" type="ORF">PPERSA_01178</name>
</gene>
<sequence length="200" mass="23273">MKNMIIKNENNFTESLFIKASIDHKTIQDQLLDKLNDIQNQSQKQDQVTIQTDYSQKALITDIVTIKSSTNASQTDDQNHDYQQQIIMRSESFQEKPNKSRFSSKNLSDQNSFDKNQKQYIQNPQFSSFSPQKVKKSSTQFLEQETNEVLKQLAELQNKKKNIIRGSKKHQRLSIILNPEKNNVIKSRACSQVIDIHQKL</sequence>
<evidence type="ECO:0000313" key="3">
    <source>
        <dbReference type="Proteomes" id="UP000054937"/>
    </source>
</evidence>
<evidence type="ECO:0000313" key="2">
    <source>
        <dbReference type="EMBL" id="KRX08248.1"/>
    </source>
</evidence>
<reference evidence="2 3" key="1">
    <citation type="journal article" date="2015" name="Sci. Rep.">
        <title>Genome of the facultative scuticociliatosis pathogen Pseudocohnilembus persalinus provides insight into its virulence through horizontal gene transfer.</title>
        <authorList>
            <person name="Xiong J."/>
            <person name="Wang G."/>
            <person name="Cheng J."/>
            <person name="Tian M."/>
            <person name="Pan X."/>
            <person name="Warren A."/>
            <person name="Jiang C."/>
            <person name="Yuan D."/>
            <person name="Miao W."/>
        </authorList>
    </citation>
    <scope>NUCLEOTIDE SEQUENCE [LARGE SCALE GENOMIC DNA]</scope>
    <source>
        <strain evidence="2">36N120E</strain>
    </source>
</reference>
<evidence type="ECO:0000256" key="1">
    <source>
        <dbReference type="SAM" id="MobiDB-lite"/>
    </source>
</evidence>
<feature type="compositionally biased region" description="Polar residues" evidence="1">
    <location>
        <begin position="100"/>
        <end position="112"/>
    </location>
</feature>
<organism evidence="2 3">
    <name type="scientific">Pseudocohnilembus persalinus</name>
    <name type="common">Ciliate</name>
    <dbReference type="NCBI Taxonomy" id="266149"/>
    <lineage>
        <taxon>Eukaryota</taxon>
        <taxon>Sar</taxon>
        <taxon>Alveolata</taxon>
        <taxon>Ciliophora</taxon>
        <taxon>Intramacronucleata</taxon>
        <taxon>Oligohymenophorea</taxon>
        <taxon>Scuticociliatia</taxon>
        <taxon>Philasterida</taxon>
        <taxon>Pseudocohnilembidae</taxon>
        <taxon>Pseudocohnilembus</taxon>
    </lineage>
</organism>
<protein>
    <submittedName>
        <fullName evidence="2">Uncharacterized protein</fullName>
    </submittedName>
</protein>
<accession>A0A0V0R241</accession>
<dbReference type="Proteomes" id="UP000054937">
    <property type="component" value="Unassembled WGS sequence"/>
</dbReference>
<dbReference type="EMBL" id="LDAU01000067">
    <property type="protein sequence ID" value="KRX08248.1"/>
    <property type="molecule type" value="Genomic_DNA"/>
</dbReference>
<feature type="region of interest" description="Disordered" evidence="1">
    <location>
        <begin position="90"/>
        <end position="112"/>
    </location>
</feature>
<dbReference type="AlphaFoldDB" id="A0A0V0R241"/>
<proteinExistence type="predicted"/>
<dbReference type="InParanoid" id="A0A0V0R241"/>
<name>A0A0V0R241_PSEPJ</name>
<keyword evidence="3" id="KW-1185">Reference proteome</keyword>
<comment type="caution">
    <text evidence="2">The sequence shown here is derived from an EMBL/GenBank/DDBJ whole genome shotgun (WGS) entry which is preliminary data.</text>
</comment>